<dbReference type="InterPro" id="IPR013428">
    <property type="entry name" value="Membrane-bound_put_N"/>
</dbReference>
<dbReference type="Gene3D" id="1.25.10.10">
    <property type="entry name" value="Leucine-rich Repeat Variant"/>
    <property type="match status" value="1"/>
</dbReference>
<dbReference type="GO" id="GO:0020037">
    <property type="term" value="F:heme binding"/>
    <property type="evidence" value="ECO:0007669"/>
    <property type="project" value="InterPro"/>
</dbReference>
<dbReference type="Pfam" id="PF00034">
    <property type="entry name" value="Cytochrom_C"/>
    <property type="match status" value="1"/>
</dbReference>
<dbReference type="AlphaFoldDB" id="A0A517MD91"/>
<evidence type="ECO:0000313" key="8">
    <source>
        <dbReference type="Proteomes" id="UP000320672"/>
    </source>
</evidence>
<evidence type="ECO:0000256" key="3">
    <source>
        <dbReference type="ARBA" id="ARBA00023004"/>
    </source>
</evidence>
<reference evidence="7 8" key="1">
    <citation type="submission" date="2019-02" db="EMBL/GenBank/DDBJ databases">
        <title>Deep-cultivation of Planctomycetes and their phenomic and genomic characterization uncovers novel biology.</title>
        <authorList>
            <person name="Wiegand S."/>
            <person name="Jogler M."/>
            <person name="Boedeker C."/>
            <person name="Pinto D."/>
            <person name="Vollmers J."/>
            <person name="Rivas-Marin E."/>
            <person name="Kohn T."/>
            <person name="Peeters S.H."/>
            <person name="Heuer A."/>
            <person name="Rast P."/>
            <person name="Oberbeckmann S."/>
            <person name="Bunk B."/>
            <person name="Jeske O."/>
            <person name="Meyerdierks A."/>
            <person name="Storesund J.E."/>
            <person name="Kallscheuer N."/>
            <person name="Luecker S."/>
            <person name="Lage O.M."/>
            <person name="Pohl T."/>
            <person name="Merkel B.J."/>
            <person name="Hornburger P."/>
            <person name="Mueller R.-W."/>
            <person name="Bruemmer F."/>
            <person name="Labrenz M."/>
            <person name="Spormann A.M."/>
            <person name="Op den Camp H."/>
            <person name="Overmann J."/>
            <person name="Amann R."/>
            <person name="Jetten M.S.M."/>
            <person name="Mascher T."/>
            <person name="Medema M.H."/>
            <person name="Devos D.P."/>
            <person name="Kaster A.-K."/>
            <person name="Ovreas L."/>
            <person name="Rohde M."/>
            <person name="Galperin M.Y."/>
            <person name="Jogler C."/>
        </authorList>
    </citation>
    <scope>NUCLEOTIDE SEQUENCE [LARGE SCALE GENOMIC DNA]</scope>
    <source>
        <strain evidence="7 8">FF011L</strain>
    </source>
</reference>
<dbReference type="OrthoDB" id="230287at2"/>
<evidence type="ECO:0000256" key="5">
    <source>
        <dbReference type="SAM" id="SignalP"/>
    </source>
</evidence>
<dbReference type="Proteomes" id="UP000320672">
    <property type="component" value="Chromosome"/>
</dbReference>
<dbReference type="GO" id="GO:0009055">
    <property type="term" value="F:electron transfer activity"/>
    <property type="evidence" value="ECO:0007669"/>
    <property type="project" value="InterPro"/>
</dbReference>
<dbReference type="InterPro" id="IPR013427">
    <property type="entry name" value="Haem-bd_dom_put"/>
</dbReference>
<keyword evidence="1 4" id="KW-0349">Heme</keyword>
<keyword evidence="3 4" id="KW-0408">Iron</keyword>
<dbReference type="InterPro" id="IPR011989">
    <property type="entry name" value="ARM-like"/>
</dbReference>
<evidence type="ECO:0000256" key="1">
    <source>
        <dbReference type="ARBA" id="ARBA00022617"/>
    </source>
</evidence>
<feature type="domain" description="Cytochrome c" evidence="6">
    <location>
        <begin position="852"/>
        <end position="985"/>
    </location>
</feature>
<evidence type="ECO:0000313" key="7">
    <source>
        <dbReference type="EMBL" id="QDS92796.1"/>
    </source>
</evidence>
<dbReference type="InterPro" id="IPR004155">
    <property type="entry name" value="PBS_lyase_HEAT"/>
</dbReference>
<dbReference type="SUPFAM" id="SSF46626">
    <property type="entry name" value="Cytochrome c"/>
    <property type="match status" value="1"/>
</dbReference>
<keyword evidence="2 4" id="KW-0479">Metal-binding</keyword>
<dbReference type="SUPFAM" id="SSF50952">
    <property type="entry name" value="Soluble quinoprotein glucose dehydrogenase"/>
    <property type="match status" value="1"/>
</dbReference>
<name>A0A517MD91_9BACT</name>
<dbReference type="Gene3D" id="1.10.760.10">
    <property type="entry name" value="Cytochrome c-like domain"/>
    <property type="match status" value="1"/>
</dbReference>
<protein>
    <submittedName>
        <fullName evidence="7">Cytochrome c</fullName>
    </submittedName>
</protein>
<dbReference type="RefSeq" id="WP_145350994.1">
    <property type="nucleotide sequence ID" value="NZ_CP036262.1"/>
</dbReference>
<dbReference type="PANTHER" id="PTHR33546:SF1">
    <property type="entry name" value="LARGE, MULTIFUNCTIONAL SECRETED PROTEIN"/>
    <property type="match status" value="1"/>
</dbReference>
<dbReference type="InterPro" id="IPR036909">
    <property type="entry name" value="Cyt_c-like_dom_sf"/>
</dbReference>
<evidence type="ECO:0000256" key="2">
    <source>
        <dbReference type="ARBA" id="ARBA00022723"/>
    </source>
</evidence>
<proteinExistence type="predicted"/>
<dbReference type="EMBL" id="CP036262">
    <property type="protein sequence ID" value="QDS92796.1"/>
    <property type="molecule type" value="Genomic_DNA"/>
</dbReference>
<dbReference type="Gene3D" id="2.120.10.30">
    <property type="entry name" value="TolB, C-terminal domain"/>
    <property type="match status" value="1"/>
</dbReference>
<dbReference type="NCBIfam" id="TIGR02604">
    <property type="entry name" value="Piru_Ver_Nterm"/>
    <property type="match status" value="1"/>
</dbReference>
<dbReference type="SUPFAM" id="SSF48371">
    <property type="entry name" value="ARM repeat"/>
    <property type="match status" value="1"/>
</dbReference>
<feature type="chain" id="PRO_5022202834" evidence="5">
    <location>
        <begin position="28"/>
        <end position="992"/>
    </location>
</feature>
<feature type="signal peptide" evidence="5">
    <location>
        <begin position="1"/>
        <end position="27"/>
    </location>
</feature>
<sequence precursor="true">MIIGQWIKGRRVLGLLALLGCCATLNAQEDYSSELPRIPPTAPADALAKFHVADGYKIQAIATEPLVTSPVAIEWDAEGYLFVCEMRGYSEDREAGISRITRLHDTNDDGLFDERTIYADGLLWPTALFPFDGGLFVADAPNLYYFKDTDNDGVADQKKVVLTGFSTSNVQGLLNSLRWGLDNRIHLACGTVGGKVRRASDPESAAVEVRGRDLAFNPWTYEFERTSGGAQHGMSFDDWGRKYASSNSDHIQQIMYEDRYIARNPYLRAPSSRLSIAADGPQAEVFRDSPIEPWRIVRTRLRVNGTVRGVVEGGGRAAGYFTGATGVTIYRGDAFPDDMKGVAIVGDVGSNLVHRKTIEGNGVPRLAKRIDEQSEFVTSEDIWFRPAQFANAPDGSLILIDVSREVIEHPLSLPPEIKKHLDLTAGRESGRLYQVIPDGFKHRPTPNMRKATTAQLVQWLDHPNSWHRETASRMLYERQDPAAVPALRKLAKDAVLPQGRLHALASLDGMKALEESDLIPRLQDSNPHVRRHAIRMSESSFDSEAVRSALLDRVEDEDIEVRYQLAWSLGYVPAPQRTEALAKLAKRDCSSRWMRAAVLSSVGDDADDLLLALLKDDSFRSPAAIQFLQELTPLVGPLSGVESALAAVSELPESEAAFVVPVMGQLLRGQTTKATTPESVAQQKKFRQSMDRMIVGLIAKASDPQTPLKERVAAIDACRYGAFDSVEDGFVDWLETQQPDAVQRQALTVMGQFNNSEVSDIVLDAWPQLTPGLRGVASEILFARPERTLALLDAIDAGEIQPSAIGKSRFQVAEKSKDAKVRSRVTELLKQFGSQKRQAVIDRYQDVLKMAGDPQKGREAFAKHCASCHKMDGVGHELGPSLAAIQTRGAETILVNVLDPNREVNPQFLNYVVLTQSGQAVTGMITAESATSVTVSRAAAAADTVLRNEIDTMQSTGMSLMPEGLEETIDQDTLANIIAYLMEPRTVTPASK</sequence>
<dbReference type="Pfam" id="PF23500">
    <property type="entry name" value="DUF7133"/>
    <property type="match status" value="1"/>
</dbReference>
<evidence type="ECO:0000259" key="6">
    <source>
        <dbReference type="PROSITE" id="PS51007"/>
    </source>
</evidence>
<dbReference type="InterPro" id="IPR016024">
    <property type="entry name" value="ARM-type_fold"/>
</dbReference>
<dbReference type="InterPro" id="IPR011041">
    <property type="entry name" value="Quinoprot_gluc/sorb_DH_b-prop"/>
</dbReference>
<dbReference type="KEGG" id="rml:FF011L_15450"/>
<dbReference type="GO" id="GO:0046872">
    <property type="term" value="F:metal ion binding"/>
    <property type="evidence" value="ECO:0007669"/>
    <property type="project" value="UniProtKB-KW"/>
</dbReference>
<dbReference type="PANTHER" id="PTHR33546">
    <property type="entry name" value="LARGE, MULTIFUNCTIONAL SECRETED PROTEIN-RELATED"/>
    <property type="match status" value="1"/>
</dbReference>
<accession>A0A517MD91</accession>
<dbReference type="SMART" id="SM00567">
    <property type="entry name" value="EZ_HEAT"/>
    <property type="match status" value="3"/>
</dbReference>
<dbReference type="InterPro" id="IPR055557">
    <property type="entry name" value="DUF7133"/>
</dbReference>
<dbReference type="InterPro" id="IPR011042">
    <property type="entry name" value="6-blade_b-propeller_TolB-like"/>
</dbReference>
<keyword evidence="5" id="KW-0732">Signal</keyword>
<dbReference type="NCBIfam" id="TIGR02603">
    <property type="entry name" value="CxxCH_TIGR02603"/>
    <property type="match status" value="1"/>
</dbReference>
<evidence type="ECO:0000256" key="4">
    <source>
        <dbReference type="PROSITE-ProRule" id="PRU00433"/>
    </source>
</evidence>
<keyword evidence="8" id="KW-1185">Reference proteome</keyword>
<dbReference type="Pfam" id="PF13646">
    <property type="entry name" value="HEAT_2"/>
    <property type="match status" value="1"/>
</dbReference>
<gene>
    <name evidence="7" type="ORF">FF011L_15450</name>
</gene>
<dbReference type="PROSITE" id="PS51007">
    <property type="entry name" value="CYTC"/>
    <property type="match status" value="1"/>
</dbReference>
<dbReference type="InterPro" id="IPR009056">
    <property type="entry name" value="Cyt_c-like_dom"/>
</dbReference>
<organism evidence="7 8">
    <name type="scientific">Roseimaritima multifibrata</name>
    <dbReference type="NCBI Taxonomy" id="1930274"/>
    <lineage>
        <taxon>Bacteria</taxon>
        <taxon>Pseudomonadati</taxon>
        <taxon>Planctomycetota</taxon>
        <taxon>Planctomycetia</taxon>
        <taxon>Pirellulales</taxon>
        <taxon>Pirellulaceae</taxon>
        <taxon>Roseimaritima</taxon>
    </lineage>
</organism>